<dbReference type="Pfam" id="PF00780">
    <property type="entry name" value="CNH"/>
    <property type="match status" value="2"/>
</dbReference>
<dbReference type="Proteomes" id="UP001218218">
    <property type="component" value="Unassembled WGS sequence"/>
</dbReference>
<dbReference type="PANTHER" id="PTHR46572:SF2">
    <property type="entry name" value="RHO1 GDP-GTP EXCHANGE PROTEIN 1-RELATED"/>
    <property type="match status" value="1"/>
</dbReference>
<keyword evidence="1" id="KW-0344">Guanine-nucleotide releasing factor</keyword>
<dbReference type="InterPro" id="IPR052233">
    <property type="entry name" value="Rho-type_GEFs"/>
</dbReference>
<evidence type="ECO:0000313" key="4">
    <source>
        <dbReference type="Proteomes" id="UP001218218"/>
    </source>
</evidence>
<proteinExistence type="predicted"/>
<keyword evidence="4" id="KW-1185">Reference proteome</keyword>
<dbReference type="AlphaFoldDB" id="A0AAD6ZT16"/>
<accession>A0AAD6ZT16</accession>
<feature type="domain" description="CNH" evidence="2">
    <location>
        <begin position="162"/>
        <end position="219"/>
    </location>
</feature>
<dbReference type="EMBL" id="JARIHO010000029">
    <property type="protein sequence ID" value="KAJ7337580.1"/>
    <property type="molecule type" value="Genomic_DNA"/>
</dbReference>
<sequence length="256" mass="28031">MGVAFDPIVLNEGFFGANKINYGGNRVIYGTDDGLFISNHRETSKHPLKVLVLRTVRQVDVLGNDQLLVVRSGRQVLTLPLNALDHIDPTAGLKSAARITSSASLFKVGFCLGRLLGCVIKVEAFRLSTTVKVLELVGRELRIFREFYIPLESVHFTSTERGAARREFLVCWDGTPTGFALRPPYVLAFTSSCVEVWHIETGAQVQAIPGVNVRLLCEGARPSNIAEKYTDGATLQEVLMVSGDSVLVLRSVSDNV</sequence>
<gene>
    <name evidence="3" type="ORF">DFH08DRAFT_964551</name>
</gene>
<dbReference type="GO" id="GO:0005085">
    <property type="term" value="F:guanyl-nucleotide exchange factor activity"/>
    <property type="evidence" value="ECO:0007669"/>
    <property type="project" value="UniProtKB-KW"/>
</dbReference>
<dbReference type="PANTHER" id="PTHR46572">
    <property type="entry name" value="RHO1 GDP-GTP EXCHANGE PROTEIN 1-RELATED"/>
    <property type="match status" value="1"/>
</dbReference>
<evidence type="ECO:0000313" key="3">
    <source>
        <dbReference type="EMBL" id="KAJ7337580.1"/>
    </source>
</evidence>
<evidence type="ECO:0000256" key="1">
    <source>
        <dbReference type="ARBA" id="ARBA00022658"/>
    </source>
</evidence>
<comment type="caution">
    <text evidence="3">The sequence shown here is derived from an EMBL/GenBank/DDBJ whole genome shotgun (WGS) entry which is preliminary data.</text>
</comment>
<reference evidence="3" key="1">
    <citation type="submission" date="2023-03" db="EMBL/GenBank/DDBJ databases">
        <title>Massive genome expansion in bonnet fungi (Mycena s.s.) driven by repeated elements and novel gene families across ecological guilds.</title>
        <authorList>
            <consortium name="Lawrence Berkeley National Laboratory"/>
            <person name="Harder C.B."/>
            <person name="Miyauchi S."/>
            <person name="Viragh M."/>
            <person name="Kuo A."/>
            <person name="Thoen E."/>
            <person name="Andreopoulos B."/>
            <person name="Lu D."/>
            <person name="Skrede I."/>
            <person name="Drula E."/>
            <person name="Henrissat B."/>
            <person name="Morin E."/>
            <person name="Kohler A."/>
            <person name="Barry K."/>
            <person name="LaButti K."/>
            <person name="Morin E."/>
            <person name="Salamov A."/>
            <person name="Lipzen A."/>
            <person name="Mereny Z."/>
            <person name="Hegedus B."/>
            <person name="Baldrian P."/>
            <person name="Stursova M."/>
            <person name="Weitz H."/>
            <person name="Taylor A."/>
            <person name="Grigoriev I.V."/>
            <person name="Nagy L.G."/>
            <person name="Martin F."/>
            <person name="Kauserud H."/>
        </authorList>
    </citation>
    <scope>NUCLEOTIDE SEQUENCE</scope>
    <source>
        <strain evidence="3">CBHHK002</strain>
    </source>
</reference>
<protein>
    <recommendedName>
        <fullName evidence="2">CNH domain-containing protein</fullName>
    </recommendedName>
</protein>
<organism evidence="3 4">
    <name type="scientific">Mycena albidolilacea</name>
    <dbReference type="NCBI Taxonomy" id="1033008"/>
    <lineage>
        <taxon>Eukaryota</taxon>
        <taxon>Fungi</taxon>
        <taxon>Dikarya</taxon>
        <taxon>Basidiomycota</taxon>
        <taxon>Agaricomycotina</taxon>
        <taxon>Agaricomycetes</taxon>
        <taxon>Agaricomycetidae</taxon>
        <taxon>Agaricales</taxon>
        <taxon>Marasmiineae</taxon>
        <taxon>Mycenaceae</taxon>
        <taxon>Mycena</taxon>
    </lineage>
</organism>
<feature type="domain" description="CNH" evidence="2">
    <location>
        <begin position="23"/>
        <end position="159"/>
    </location>
</feature>
<evidence type="ECO:0000259" key="2">
    <source>
        <dbReference type="Pfam" id="PF00780"/>
    </source>
</evidence>
<name>A0AAD6ZT16_9AGAR</name>
<dbReference type="InterPro" id="IPR001180">
    <property type="entry name" value="CNH_dom"/>
</dbReference>